<keyword evidence="2" id="KW-1185">Reference proteome</keyword>
<protein>
    <submittedName>
        <fullName evidence="1">Uncharacterized protein</fullName>
    </submittedName>
</protein>
<accession>A0A9N9WIH2</accession>
<dbReference type="AlphaFoldDB" id="A0A9N9WIH2"/>
<dbReference type="OrthoDB" id="7402155at2759"/>
<reference evidence="1" key="2">
    <citation type="submission" date="2022-10" db="EMBL/GenBank/DDBJ databases">
        <authorList>
            <consortium name="ENA_rothamsted_submissions"/>
            <consortium name="culmorum"/>
            <person name="King R."/>
        </authorList>
    </citation>
    <scope>NUCLEOTIDE SEQUENCE</scope>
</reference>
<proteinExistence type="predicted"/>
<sequence>MYVTSRERIKDKQIELEDIQLQIQIVDTKLCIRDAELTERAQQLLRDIDRLRKVRARIHNIIATDEALRRALDESAALDIDNVSLHTTPEQDREFIVELLKALKYENISEPERPYDKMECGECPTTDQTNPENSVYSSLNDTDMKQDCSVKIVKVTNVYKVAYLKHFIKQKRLRRAHKHALLKKKMESIKNLLEGWQKSLNMVLNNKFTILNMESRIDAASHEAMGDYSKPTLREYSDSDSDLRNSCDETTKDEYGHSWAQNYRCCYNFEDVQETGLNQEFCEPQEYNNLNFPVEMIHACECHDPRMVHKLSVLPEETTSQMAIEKINGDADDYQTHATAVV</sequence>
<dbReference type="Proteomes" id="UP001153714">
    <property type="component" value="Chromosome 9"/>
</dbReference>
<reference evidence="1" key="1">
    <citation type="submission" date="2021-12" db="EMBL/GenBank/DDBJ databases">
        <authorList>
            <person name="King R."/>
        </authorList>
    </citation>
    <scope>NUCLEOTIDE SEQUENCE</scope>
</reference>
<dbReference type="EMBL" id="OU893340">
    <property type="protein sequence ID" value="CAG9796519.1"/>
    <property type="molecule type" value="Genomic_DNA"/>
</dbReference>
<evidence type="ECO:0000313" key="1">
    <source>
        <dbReference type="EMBL" id="CAG9796519.1"/>
    </source>
</evidence>
<organism evidence="1 2">
    <name type="scientific">Diatraea saccharalis</name>
    <name type="common">sugarcane borer</name>
    <dbReference type="NCBI Taxonomy" id="40085"/>
    <lineage>
        <taxon>Eukaryota</taxon>
        <taxon>Metazoa</taxon>
        <taxon>Ecdysozoa</taxon>
        <taxon>Arthropoda</taxon>
        <taxon>Hexapoda</taxon>
        <taxon>Insecta</taxon>
        <taxon>Pterygota</taxon>
        <taxon>Neoptera</taxon>
        <taxon>Endopterygota</taxon>
        <taxon>Lepidoptera</taxon>
        <taxon>Glossata</taxon>
        <taxon>Ditrysia</taxon>
        <taxon>Pyraloidea</taxon>
        <taxon>Crambidae</taxon>
        <taxon>Crambinae</taxon>
        <taxon>Diatraea</taxon>
    </lineage>
</organism>
<name>A0A9N9WIH2_9NEOP</name>
<gene>
    <name evidence="1" type="ORF">DIATSA_LOCUS13709</name>
</gene>
<evidence type="ECO:0000313" key="2">
    <source>
        <dbReference type="Proteomes" id="UP001153714"/>
    </source>
</evidence>